<evidence type="ECO:0008006" key="3">
    <source>
        <dbReference type="Google" id="ProtNLM"/>
    </source>
</evidence>
<dbReference type="Proteomes" id="UP001449178">
    <property type="component" value="Chromosome"/>
</dbReference>
<protein>
    <recommendedName>
        <fullName evidence="3">GAF domain-containing protein</fullName>
    </recommendedName>
</protein>
<reference evidence="1 2" key="1">
    <citation type="submission" date="2024-03" db="EMBL/GenBank/DDBJ databases">
        <title>Complete Genome Sequence and Annotation of Ignatzschineria larvae DSM 13226.</title>
        <authorList>
            <person name="Cantrell E."/>
            <person name="Burcham Z.M."/>
        </authorList>
    </citation>
    <scope>NUCLEOTIDE SEQUENCE [LARGE SCALE GENOMIC DNA]</scope>
    <source>
        <strain evidence="1 2">DSM 13226</strain>
    </source>
</reference>
<proteinExistence type="predicted"/>
<keyword evidence="2" id="KW-1185">Reference proteome</keyword>
<accession>A0ABZ3BXZ5</accession>
<sequence>MLKIAGIIEKFPKTWKGAVITTWIVALLSLATLITTSQPVQNSIARLIDMRDLQSRFCPQKFLIESQKLVDSLEAKSVVVWATDISGNQASKTVMFAYDSDGGEHVTESWVGKSAPLYASERNRLDMTYLLEGSVVCSPFESHSEVERRIRESDDISYVCSVPVPPTSSNMIGVISVYFDKEQTATSAVRLDMRQASRNIICDD</sequence>
<dbReference type="EMBL" id="CP150637">
    <property type="protein sequence ID" value="WZW87049.1"/>
    <property type="molecule type" value="Genomic_DNA"/>
</dbReference>
<name>A0ABZ3BXZ5_9GAMM</name>
<gene>
    <name evidence="1" type="ORF">WMO13_06595</name>
</gene>
<dbReference type="RefSeq" id="WP_342386824.1">
    <property type="nucleotide sequence ID" value="NZ_CP150637.1"/>
</dbReference>
<evidence type="ECO:0000313" key="1">
    <source>
        <dbReference type="EMBL" id="WZW87049.1"/>
    </source>
</evidence>
<organism evidence="1 2">
    <name type="scientific">Ignatzschineria larvae DSM 13226</name>
    <dbReference type="NCBI Taxonomy" id="1111732"/>
    <lineage>
        <taxon>Bacteria</taxon>
        <taxon>Pseudomonadati</taxon>
        <taxon>Pseudomonadota</taxon>
        <taxon>Gammaproteobacteria</taxon>
        <taxon>Cardiobacteriales</taxon>
        <taxon>Ignatzschineriaceae</taxon>
        <taxon>Ignatzschineria</taxon>
    </lineage>
</organism>
<evidence type="ECO:0000313" key="2">
    <source>
        <dbReference type="Proteomes" id="UP001449178"/>
    </source>
</evidence>